<feature type="chain" id="PRO_5037588695" evidence="1">
    <location>
        <begin position="21"/>
        <end position="145"/>
    </location>
</feature>
<evidence type="ECO:0000313" key="3">
    <source>
        <dbReference type="EMBL" id="MBG9374913.1"/>
    </source>
</evidence>
<protein>
    <submittedName>
        <fullName evidence="3">SPOR domain-containing protein</fullName>
    </submittedName>
</protein>
<feature type="domain" description="SPOR" evidence="2">
    <location>
        <begin position="52"/>
        <end position="129"/>
    </location>
</feature>
<accession>A0A931E0M9</accession>
<reference evidence="3" key="1">
    <citation type="submission" date="2020-11" db="EMBL/GenBank/DDBJ databases">
        <title>Bacterial whole genome sequence for Panacibacter sp. DH6.</title>
        <authorList>
            <person name="Le V."/>
            <person name="Ko S."/>
            <person name="Ahn C.-Y."/>
            <person name="Oh H.-M."/>
        </authorList>
    </citation>
    <scope>NUCLEOTIDE SEQUENCE</scope>
    <source>
        <strain evidence="3">DH6</strain>
    </source>
</reference>
<organism evidence="3 4">
    <name type="scientific">Panacibacter microcysteis</name>
    <dbReference type="NCBI Taxonomy" id="2793269"/>
    <lineage>
        <taxon>Bacteria</taxon>
        <taxon>Pseudomonadati</taxon>
        <taxon>Bacteroidota</taxon>
        <taxon>Chitinophagia</taxon>
        <taxon>Chitinophagales</taxon>
        <taxon>Chitinophagaceae</taxon>
        <taxon>Panacibacter</taxon>
    </lineage>
</organism>
<sequence length="145" mass="16510">MCRSSLLILFCCFIVFKAAATDTVIIHKDARLDVLTAKQAAVNKLTAKMTSNGQYKGFRLQVLNSRSRDEAFKAKSDLLQMFPDQKSYVLFQSPYFKVRIGNFYEKAEAISFKSQLSKKYPQNAYVVEDIIEYTPGEDEEDPAVN</sequence>
<dbReference type="AlphaFoldDB" id="A0A931E0M9"/>
<comment type="caution">
    <text evidence="3">The sequence shown here is derived from an EMBL/GenBank/DDBJ whole genome shotgun (WGS) entry which is preliminary data.</text>
</comment>
<dbReference type="InterPro" id="IPR007730">
    <property type="entry name" value="SPOR-like_dom"/>
</dbReference>
<gene>
    <name evidence="3" type="ORF">I5907_01595</name>
</gene>
<dbReference type="SUPFAM" id="SSF110997">
    <property type="entry name" value="Sporulation related repeat"/>
    <property type="match status" value="1"/>
</dbReference>
<evidence type="ECO:0000256" key="1">
    <source>
        <dbReference type="SAM" id="SignalP"/>
    </source>
</evidence>
<dbReference type="RefSeq" id="WP_196988998.1">
    <property type="nucleotide sequence ID" value="NZ_JADWYR010000001.1"/>
</dbReference>
<dbReference type="Gene3D" id="3.30.70.1070">
    <property type="entry name" value="Sporulation related repeat"/>
    <property type="match status" value="1"/>
</dbReference>
<evidence type="ECO:0000313" key="4">
    <source>
        <dbReference type="Proteomes" id="UP000628448"/>
    </source>
</evidence>
<proteinExistence type="predicted"/>
<dbReference type="EMBL" id="JADWYR010000001">
    <property type="protein sequence ID" value="MBG9374913.1"/>
    <property type="molecule type" value="Genomic_DNA"/>
</dbReference>
<dbReference type="GO" id="GO:0042834">
    <property type="term" value="F:peptidoglycan binding"/>
    <property type="evidence" value="ECO:0007669"/>
    <property type="project" value="InterPro"/>
</dbReference>
<name>A0A931E0M9_9BACT</name>
<keyword evidence="4" id="KW-1185">Reference proteome</keyword>
<dbReference type="Pfam" id="PF05036">
    <property type="entry name" value="SPOR"/>
    <property type="match status" value="1"/>
</dbReference>
<keyword evidence="1" id="KW-0732">Signal</keyword>
<dbReference type="Proteomes" id="UP000628448">
    <property type="component" value="Unassembled WGS sequence"/>
</dbReference>
<dbReference type="InterPro" id="IPR036680">
    <property type="entry name" value="SPOR-like_sf"/>
</dbReference>
<feature type="signal peptide" evidence="1">
    <location>
        <begin position="1"/>
        <end position="20"/>
    </location>
</feature>
<evidence type="ECO:0000259" key="2">
    <source>
        <dbReference type="PROSITE" id="PS51724"/>
    </source>
</evidence>
<dbReference type="PROSITE" id="PS51724">
    <property type="entry name" value="SPOR"/>
    <property type="match status" value="1"/>
</dbReference>